<dbReference type="EMBL" id="MGJO01000037">
    <property type="protein sequence ID" value="OGN08935.1"/>
    <property type="molecule type" value="Genomic_DNA"/>
</dbReference>
<comment type="similarity">
    <text evidence="1">Belongs to the UPF0213 family.</text>
</comment>
<reference evidence="3 4" key="1">
    <citation type="journal article" date="2016" name="Nat. Commun.">
        <title>Thousands of microbial genomes shed light on interconnected biogeochemical processes in an aquifer system.</title>
        <authorList>
            <person name="Anantharaman K."/>
            <person name="Brown C.T."/>
            <person name="Hug L.A."/>
            <person name="Sharon I."/>
            <person name="Castelle C.J."/>
            <person name="Probst A.J."/>
            <person name="Thomas B.C."/>
            <person name="Singh A."/>
            <person name="Wilkins M.J."/>
            <person name="Karaoz U."/>
            <person name="Brodie E.L."/>
            <person name="Williams K.H."/>
            <person name="Hubbard S.S."/>
            <person name="Banfield J.F."/>
        </authorList>
    </citation>
    <scope>NUCLEOTIDE SEQUENCE [LARGE SCALE GENOMIC DNA]</scope>
</reference>
<dbReference type="Pfam" id="PF01541">
    <property type="entry name" value="GIY-YIG"/>
    <property type="match status" value="1"/>
</dbReference>
<accession>A0A1F8F731</accession>
<gene>
    <name evidence="3" type="ORF">A3C61_02670</name>
</gene>
<dbReference type="PANTHER" id="PTHR34477:SF1">
    <property type="entry name" value="UPF0213 PROTEIN YHBQ"/>
    <property type="match status" value="1"/>
</dbReference>
<evidence type="ECO:0000313" key="4">
    <source>
        <dbReference type="Proteomes" id="UP000178908"/>
    </source>
</evidence>
<dbReference type="Gene3D" id="3.40.1440.10">
    <property type="entry name" value="GIY-YIG endonuclease"/>
    <property type="match status" value="1"/>
</dbReference>
<comment type="caution">
    <text evidence="3">The sequence shown here is derived from an EMBL/GenBank/DDBJ whole genome shotgun (WGS) entry which is preliminary data.</text>
</comment>
<sequence>MKGFIYILKNRNNKFYIGSTPNLEVRMKQHIKGHTQTTRNMNLPIPVMVQEFDSLVTARRVENKLKRMKRKDFIEKIVSDGYIKMRF</sequence>
<dbReference type="InterPro" id="IPR035901">
    <property type="entry name" value="GIY-YIG_endonuc_sf"/>
</dbReference>
<dbReference type="SMART" id="SM00465">
    <property type="entry name" value="GIYc"/>
    <property type="match status" value="1"/>
</dbReference>
<feature type="domain" description="GIY-YIG" evidence="2">
    <location>
        <begin position="1"/>
        <end position="75"/>
    </location>
</feature>
<dbReference type="SUPFAM" id="SSF82771">
    <property type="entry name" value="GIY-YIG endonuclease"/>
    <property type="match status" value="1"/>
</dbReference>
<evidence type="ECO:0000313" key="3">
    <source>
        <dbReference type="EMBL" id="OGN08935.1"/>
    </source>
</evidence>
<dbReference type="PANTHER" id="PTHR34477">
    <property type="entry name" value="UPF0213 PROTEIN YHBQ"/>
    <property type="match status" value="1"/>
</dbReference>
<evidence type="ECO:0000256" key="1">
    <source>
        <dbReference type="ARBA" id="ARBA00007435"/>
    </source>
</evidence>
<organism evidence="3 4">
    <name type="scientific">Candidatus Yanofskybacteria bacterium RIFCSPHIGHO2_02_FULL_39_10</name>
    <dbReference type="NCBI Taxonomy" id="1802674"/>
    <lineage>
        <taxon>Bacteria</taxon>
        <taxon>Candidatus Yanofskyibacteriota</taxon>
    </lineage>
</organism>
<proteinExistence type="inferred from homology"/>
<protein>
    <recommendedName>
        <fullName evidence="2">GIY-YIG domain-containing protein</fullName>
    </recommendedName>
</protein>
<dbReference type="Proteomes" id="UP000178908">
    <property type="component" value="Unassembled WGS sequence"/>
</dbReference>
<dbReference type="PROSITE" id="PS50164">
    <property type="entry name" value="GIY_YIG"/>
    <property type="match status" value="1"/>
</dbReference>
<dbReference type="AlphaFoldDB" id="A0A1F8F731"/>
<dbReference type="InterPro" id="IPR050190">
    <property type="entry name" value="UPF0213_domain"/>
</dbReference>
<dbReference type="InterPro" id="IPR000305">
    <property type="entry name" value="GIY-YIG_endonuc"/>
</dbReference>
<name>A0A1F8F731_9BACT</name>
<evidence type="ECO:0000259" key="2">
    <source>
        <dbReference type="PROSITE" id="PS50164"/>
    </source>
</evidence>